<dbReference type="EMBL" id="AP024355">
    <property type="protein sequence ID" value="BCR06253.1"/>
    <property type="molecule type" value="Genomic_DNA"/>
</dbReference>
<name>A0ABM8I099_9BACT</name>
<gene>
    <name evidence="1" type="ORF">DESUT3_33220</name>
</gene>
<dbReference type="Proteomes" id="UP001319827">
    <property type="component" value="Chromosome"/>
</dbReference>
<protein>
    <submittedName>
        <fullName evidence="1">Uncharacterized protein</fullName>
    </submittedName>
</protein>
<proteinExistence type="predicted"/>
<reference evidence="1 2" key="1">
    <citation type="journal article" date="2016" name="C (Basel)">
        <title>Selective Growth of and Electricity Production by Marine Exoelectrogenic Bacteria in Self-Aggregated Hydrogel of Microbially Reduced Graphene Oxide.</title>
        <authorList>
            <person name="Yoshida N."/>
            <person name="Goto Y."/>
            <person name="Miyata Y."/>
        </authorList>
    </citation>
    <scope>NUCLEOTIDE SEQUENCE [LARGE SCALE GENOMIC DNA]</scope>
    <source>
        <strain evidence="1 2">NIT-T3</strain>
    </source>
</reference>
<evidence type="ECO:0000313" key="1">
    <source>
        <dbReference type="EMBL" id="BCR06253.1"/>
    </source>
</evidence>
<sequence>MPTGLKVNSTVDAPLGVYPVDSSEELEIGRRGFAREKVIGELKGGRDFPMGNVIIPREA</sequence>
<reference evidence="1 2" key="2">
    <citation type="journal article" date="2021" name="Int. J. Syst. Evol. Microbiol.">
        <title>Isolation and Polyphasic Characterization of Desulfuromonas versatilis sp. Nov., an Electrogenic Bacteria Capable of Versatile Metabolism Isolated from a Graphene Oxide-Reducing Enrichment Culture.</title>
        <authorList>
            <person name="Xie L."/>
            <person name="Yoshida N."/>
            <person name="Ishii S."/>
            <person name="Meng L."/>
        </authorList>
    </citation>
    <scope>NUCLEOTIDE SEQUENCE [LARGE SCALE GENOMIC DNA]</scope>
    <source>
        <strain evidence="1 2">NIT-T3</strain>
    </source>
</reference>
<accession>A0ABM8I099</accession>
<evidence type="ECO:0000313" key="2">
    <source>
        <dbReference type="Proteomes" id="UP001319827"/>
    </source>
</evidence>
<keyword evidence="2" id="KW-1185">Reference proteome</keyword>
<organism evidence="1 2">
    <name type="scientific">Desulfuromonas versatilis</name>
    <dbReference type="NCBI Taxonomy" id="2802975"/>
    <lineage>
        <taxon>Bacteria</taxon>
        <taxon>Pseudomonadati</taxon>
        <taxon>Thermodesulfobacteriota</taxon>
        <taxon>Desulfuromonadia</taxon>
        <taxon>Desulfuromonadales</taxon>
        <taxon>Desulfuromonadaceae</taxon>
        <taxon>Desulfuromonas</taxon>
    </lineage>
</organism>